<dbReference type="Gene3D" id="6.10.340.10">
    <property type="match status" value="1"/>
</dbReference>
<keyword evidence="3" id="KW-0472">Membrane</keyword>
<dbReference type="CDD" id="cd06225">
    <property type="entry name" value="HAMP"/>
    <property type="match status" value="1"/>
</dbReference>
<organism evidence="6 7">
    <name type="scientific">Sphingomonas citri</name>
    <dbReference type="NCBI Taxonomy" id="2862499"/>
    <lineage>
        <taxon>Bacteria</taxon>
        <taxon>Pseudomonadati</taxon>
        <taxon>Pseudomonadota</taxon>
        <taxon>Alphaproteobacteria</taxon>
        <taxon>Sphingomonadales</taxon>
        <taxon>Sphingomonadaceae</taxon>
        <taxon>Sphingomonas</taxon>
    </lineage>
</organism>
<dbReference type="PANTHER" id="PTHR45138">
    <property type="entry name" value="REGULATORY COMPONENTS OF SENSORY TRANSDUCTION SYSTEM"/>
    <property type="match status" value="1"/>
</dbReference>
<dbReference type="EMBL" id="JAHXZN010000001">
    <property type="protein sequence ID" value="MBW6530338.1"/>
    <property type="molecule type" value="Genomic_DNA"/>
</dbReference>
<dbReference type="InterPro" id="IPR007891">
    <property type="entry name" value="CHASE3"/>
</dbReference>
<dbReference type="CDD" id="cd01949">
    <property type="entry name" value="GGDEF"/>
    <property type="match status" value="1"/>
</dbReference>
<dbReference type="SUPFAM" id="SSF55781">
    <property type="entry name" value="GAF domain-like"/>
    <property type="match status" value="1"/>
</dbReference>
<dbReference type="Gene3D" id="3.30.70.270">
    <property type="match status" value="1"/>
</dbReference>
<dbReference type="GO" id="GO:0052621">
    <property type="term" value="F:diguanylate cyclase activity"/>
    <property type="evidence" value="ECO:0007669"/>
    <property type="project" value="UniProtKB-EC"/>
</dbReference>
<dbReference type="PROSITE" id="PS50887">
    <property type="entry name" value="GGDEF"/>
    <property type="match status" value="1"/>
</dbReference>
<sequence>MLPSLISRVTVLGVIVGAALAGLIALLLQSSLETRESFAWVTHSQQVIVGLDEALAELREAESGQRGFLLTQDVRFVATVDQRLADAARQFGRLERLTADNPLQHERAVALKDAVARRITVLRTPLLLGRRGDFTAATRIVAAGQGRELMAEVDRRASLLLQPERDLLAQRAADAEARLGGTKRAVIVGGPLVAVLLALLVGTVAFGVRRPLRRVLDAMEALGEGEGDSRLDTRTGSLEFDRLAAGYNRMAERLSEALCEQRATDLRLQAANADLLAQRGALETRGHVIAKLGDMAHRLQAARTDAELAQIIDCFVPQVLPGVAGALYAHNNSRNLLVRLAGWGEGEMLPESFGPDECWALRLGQGHVVLGDSEEVGCRHAADDAGAYRCEPLLAGGEVIGLLYLQGVVGVEEAFRLNALGENIASALVNHRLQRDLREQTVRDALTGLNNRRYMEEALQLEIARAARAGTPLAFVMCDVDHFKRFNDEFGHDAGDAVLKLVGAALREHFRDGDVACRYGGEEFAIIAPGATAAALLPRIDRLRAALTSLRPRQGARALGPISLSFGVAEWGEALGRDNPPLIASADAALYRAKREGRDRAIVAERLAA</sequence>
<dbReference type="PROSITE" id="PS50885">
    <property type="entry name" value="HAMP"/>
    <property type="match status" value="1"/>
</dbReference>
<feature type="domain" description="HAMP" evidence="4">
    <location>
        <begin position="206"/>
        <end position="259"/>
    </location>
</feature>
<dbReference type="Pfam" id="PF00672">
    <property type="entry name" value="HAMP"/>
    <property type="match status" value="1"/>
</dbReference>
<feature type="transmembrane region" description="Helical" evidence="3">
    <location>
        <begin position="6"/>
        <end position="28"/>
    </location>
</feature>
<dbReference type="PANTHER" id="PTHR45138:SF9">
    <property type="entry name" value="DIGUANYLATE CYCLASE DGCM-RELATED"/>
    <property type="match status" value="1"/>
</dbReference>
<evidence type="ECO:0000256" key="2">
    <source>
        <dbReference type="ARBA" id="ARBA00034247"/>
    </source>
</evidence>
<dbReference type="InterPro" id="IPR029787">
    <property type="entry name" value="Nucleotide_cyclase"/>
</dbReference>
<gene>
    <name evidence="6" type="ORF">KZ820_06275</name>
</gene>
<proteinExistence type="predicted"/>
<feature type="domain" description="GGDEF" evidence="5">
    <location>
        <begin position="471"/>
        <end position="606"/>
    </location>
</feature>
<dbReference type="InterPro" id="IPR003660">
    <property type="entry name" value="HAMP_dom"/>
</dbReference>
<keyword evidence="3" id="KW-0812">Transmembrane</keyword>
<comment type="caution">
    <text evidence="6">The sequence shown here is derived from an EMBL/GenBank/DDBJ whole genome shotgun (WGS) entry which is preliminary data.</text>
</comment>
<keyword evidence="6" id="KW-0808">Transferase</keyword>
<evidence type="ECO:0000256" key="3">
    <source>
        <dbReference type="SAM" id="Phobius"/>
    </source>
</evidence>
<dbReference type="CDD" id="cd19410">
    <property type="entry name" value="HK9-like_sensor"/>
    <property type="match status" value="1"/>
</dbReference>
<comment type="catalytic activity">
    <reaction evidence="2">
        <text>2 GTP = 3',3'-c-di-GMP + 2 diphosphate</text>
        <dbReference type="Rhea" id="RHEA:24898"/>
        <dbReference type="ChEBI" id="CHEBI:33019"/>
        <dbReference type="ChEBI" id="CHEBI:37565"/>
        <dbReference type="ChEBI" id="CHEBI:58805"/>
        <dbReference type="EC" id="2.7.7.65"/>
    </reaction>
</comment>
<dbReference type="InterPro" id="IPR043128">
    <property type="entry name" value="Rev_trsase/Diguanyl_cyclase"/>
</dbReference>
<evidence type="ECO:0000256" key="1">
    <source>
        <dbReference type="ARBA" id="ARBA00012528"/>
    </source>
</evidence>
<dbReference type="EC" id="2.7.7.65" evidence="1"/>
<dbReference type="SUPFAM" id="SSF55073">
    <property type="entry name" value="Nucleotide cyclase"/>
    <property type="match status" value="1"/>
</dbReference>
<dbReference type="Proteomes" id="UP000759103">
    <property type="component" value="Unassembled WGS sequence"/>
</dbReference>
<evidence type="ECO:0000259" key="5">
    <source>
        <dbReference type="PROSITE" id="PS50887"/>
    </source>
</evidence>
<evidence type="ECO:0000313" key="6">
    <source>
        <dbReference type="EMBL" id="MBW6530338.1"/>
    </source>
</evidence>
<dbReference type="NCBIfam" id="TIGR00254">
    <property type="entry name" value="GGDEF"/>
    <property type="match status" value="1"/>
</dbReference>
<dbReference type="SUPFAM" id="SSF158472">
    <property type="entry name" value="HAMP domain-like"/>
    <property type="match status" value="1"/>
</dbReference>
<keyword evidence="7" id="KW-1185">Reference proteome</keyword>
<feature type="transmembrane region" description="Helical" evidence="3">
    <location>
        <begin position="185"/>
        <end position="208"/>
    </location>
</feature>
<keyword evidence="6" id="KW-0548">Nucleotidyltransferase</keyword>
<name>A0ABS7BL45_9SPHN</name>
<evidence type="ECO:0000259" key="4">
    <source>
        <dbReference type="PROSITE" id="PS50885"/>
    </source>
</evidence>
<dbReference type="InterPro" id="IPR050469">
    <property type="entry name" value="Diguanylate_Cyclase"/>
</dbReference>
<reference evidence="6 7" key="1">
    <citation type="submission" date="2021-07" db="EMBL/GenBank/DDBJ databases">
        <title>Sphingomonas sp.</title>
        <authorList>
            <person name="Feng G."/>
            <person name="Li J."/>
            <person name="Pan M."/>
        </authorList>
    </citation>
    <scope>NUCLEOTIDE SEQUENCE [LARGE SCALE GENOMIC DNA]</scope>
    <source>
        <strain evidence="6 7">RRHST34</strain>
    </source>
</reference>
<dbReference type="SMART" id="SM00304">
    <property type="entry name" value="HAMP"/>
    <property type="match status" value="1"/>
</dbReference>
<evidence type="ECO:0000313" key="7">
    <source>
        <dbReference type="Proteomes" id="UP000759103"/>
    </source>
</evidence>
<dbReference type="Pfam" id="PF05227">
    <property type="entry name" value="CHASE3"/>
    <property type="match status" value="1"/>
</dbReference>
<protein>
    <recommendedName>
        <fullName evidence="1">diguanylate cyclase</fullName>
        <ecNumber evidence="1">2.7.7.65</ecNumber>
    </recommendedName>
</protein>
<dbReference type="Pfam" id="PF00990">
    <property type="entry name" value="GGDEF"/>
    <property type="match status" value="1"/>
</dbReference>
<dbReference type="InterPro" id="IPR000160">
    <property type="entry name" value="GGDEF_dom"/>
</dbReference>
<accession>A0ABS7BL45</accession>
<keyword evidence="3" id="KW-1133">Transmembrane helix</keyword>
<dbReference type="SMART" id="SM00267">
    <property type="entry name" value="GGDEF"/>
    <property type="match status" value="1"/>
</dbReference>